<protein>
    <recommendedName>
        <fullName evidence="1">PiggyBac transposable element-derived protein domain-containing protein</fullName>
    </recommendedName>
</protein>
<proteinExistence type="predicted"/>
<dbReference type="PANTHER" id="PTHR46599:SF3">
    <property type="entry name" value="PIGGYBAC TRANSPOSABLE ELEMENT-DERIVED PROTEIN 4"/>
    <property type="match status" value="1"/>
</dbReference>
<dbReference type="Pfam" id="PF13843">
    <property type="entry name" value="DDE_Tnp_1_7"/>
    <property type="match status" value="1"/>
</dbReference>
<gene>
    <name evidence="2" type="ORF">GSLYS_00014566001</name>
</gene>
<comment type="caution">
    <text evidence="2">The sequence shown here is derived from an EMBL/GenBank/DDBJ whole genome shotgun (WGS) entry which is preliminary data.</text>
</comment>
<dbReference type="EMBL" id="CAXITT010000406">
    <property type="protein sequence ID" value="CAL1540917.1"/>
    <property type="molecule type" value="Genomic_DNA"/>
</dbReference>
<reference evidence="2 3" key="1">
    <citation type="submission" date="2024-04" db="EMBL/GenBank/DDBJ databases">
        <authorList>
            <consortium name="Genoscope - CEA"/>
            <person name="William W."/>
        </authorList>
    </citation>
    <scope>NUCLEOTIDE SEQUENCE [LARGE SCALE GENOMIC DNA]</scope>
</reference>
<name>A0AAV2I8Y0_LYMST</name>
<feature type="domain" description="PiggyBac transposable element-derived protein" evidence="1">
    <location>
        <begin position="1"/>
        <end position="124"/>
    </location>
</feature>
<evidence type="ECO:0000313" key="3">
    <source>
        <dbReference type="Proteomes" id="UP001497497"/>
    </source>
</evidence>
<dbReference type="PANTHER" id="PTHR46599">
    <property type="entry name" value="PIGGYBAC TRANSPOSABLE ELEMENT-DERIVED PROTEIN 4"/>
    <property type="match status" value="1"/>
</dbReference>
<evidence type="ECO:0000259" key="1">
    <source>
        <dbReference type="Pfam" id="PF13843"/>
    </source>
</evidence>
<feature type="non-terminal residue" evidence="2">
    <location>
        <position position="125"/>
    </location>
</feature>
<organism evidence="2 3">
    <name type="scientific">Lymnaea stagnalis</name>
    <name type="common">Great pond snail</name>
    <name type="synonym">Helix stagnalis</name>
    <dbReference type="NCBI Taxonomy" id="6523"/>
    <lineage>
        <taxon>Eukaryota</taxon>
        <taxon>Metazoa</taxon>
        <taxon>Spiralia</taxon>
        <taxon>Lophotrochozoa</taxon>
        <taxon>Mollusca</taxon>
        <taxon>Gastropoda</taxon>
        <taxon>Heterobranchia</taxon>
        <taxon>Euthyneura</taxon>
        <taxon>Panpulmonata</taxon>
        <taxon>Hygrophila</taxon>
        <taxon>Lymnaeoidea</taxon>
        <taxon>Lymnaeidae</taxon>
        <taxon>Lymnaea</taxon>
    </lineage>
</organism>
<feature type="non-terminal residue" evidence="2">
    <location>
        <position position="1"/>
    </location>
</feature>
<keyword evidence="3" id="KW-1185">Reference proteome</keyword>
<sequence length="125" mass="14224">DYWSSGGPTVTPWFSTVMQRNRFFVILSIFHLSDIEAGYEQPIEERDKLFKGSPSMNLCLERFKAVYSPDQELAIDEAMCPFKGHLSFKVYNPNKPNKFGIKLYALCKSNSGYCLGFVIYSGQAT</sequence>
<dbReference type="AlphaFoldDB" id="A0AAV2I8Y0"/>
<accession>A0AAV2I8Y0</accession>
<dbReference type="InterPro" id="IPR029526">
    <property type="entry name" value="PGBD"/>
</dbReference>
<evidence type="ECO:0000313" key="2">
    <source>
        <dbReference type="EMBL" id="CAL1540917.1"/>
    </source>
</evidence>
<dbReference type="Proteomes" id="UP001497497">
    <property type="component" value="Unassembled WGS sequence"/>
</dbReference>